<dbReference type="Pfam" id="PF12833">
    <property type="entry name" value="HTH_18"/>
    <property type="match status" value="1"/>
</dbReference>
<dbReference type="Gene3D" id="2.60.120.10">
    <property type="entry name" value="Jelly Rolls"/>
    <property type="match status" value="1"/>
</dbReference>
<evidence type="ECO:0000256" key="1">
    <source>
        <dbReference type="ARBA" id="ARBA00023015"/>
    </source>
</evidence>
<dbReference type="EMBL" id="DVHM01000015">
    <property type="protein sequence ID" value="HIR69837.1"/>
    <property type="molecule type" value="Genomic_DNA"/>
</dbReference>
<evidence type="ECO:0000256" key="2">
    <source>
        <dbReference type="ARBA" id="ARBA00023125"/>
    </source>
</evidence>
<dbReference type="AlphaFoldDB" id="A0A9D1E7W1"/>
<dbReference type="SMART" id="SM00342">
    <property type="entry name" value="HTH_ARAC"/>
    <property type="match status" value="1"/>
</dbReference>
<evidence type="ECO:0000313" key="6">
    <source>
        <dbReference type="EMBL" id="HIR69837.1"/>
    </source>
</evidence>
<dbReference type="PANTHER" id="PTHR43280:SF28">
    <property type="entry name" value="HTH-TYPE TRANSCRIPTIONAL ACTIVATOR RHAS"/>
    <property type="match status" value="1"/>
</dbReference>
<gene>
    <name evidence="6" type="ORF">IAA55_00990</name>
</gene>
<dbReference type="PANTHER" id="PTHR43280">
    <property type="entry name" value="ARAC-FAMILY TRANSCRIPTIONAL REGULATOR"/>
    <property type="match status" value="1"/>
</dbReference>
<sequence>MDRRTDQSETAKKDADLIHIDPALEIHNYESSFNTYYHILTPLHVIVMYNTCNIPNVADALFSVSPSGSHYQANTLHAQYISKPHRHNYFELLIVLKGQVMQEIEGKEYLYAPGACCLINRNITHTERFLGEGTILFLGLSIDFVRELIAECSTSFFSSPVVTSPNPIFTFMEENIRTDTQKYYLDFFPVYGNLQEKSDPSCSFDSKHAANLHRITDRLTSTLFLPRLGADCMIRGLIFELFDYLANPKAFHILPVKLSSKNDFVLFSRIRHLMQDTDGRMSRSQLESALHYSGNYLNSIVKKYTGMSLFDYGMTFCLEKAATLLVTTDLPVSAIVESLHFSNWGHFNRLFEKAYGMSPREYRKLHRKHQKSSPRSAAEDVPKKPAKSS</sequence>
<dbReference type="InterPro" id="IPR014710">
    <property type="entry name" value="RmlC-like_jellyroll"/>
</dbReference>
<dbReference type="InterPro" id="IPR037923">
    <property type="entry name" value="HTH-like"/>
</dbReference>
<dbReference type="Pfam" id="PF02311">
    <property type="entry name" value="AraC_binding"/>
    <property type="match status" value="1"/>
</dbReference>
<proteinExistence type="predicted"/>
<accession>A0A9D1E7W1</accession>
<dbReference type="GO" id="GO:0003700">
    <property type="term" value="F:DNA-binding transcription factor activity"/>
    <property type="evidence" value="ECO:0007669"/>
    <property type="project" value="InterPro"/>
</dbReference>
<keyword evidence="1" id="KW-0805">Transcription regulation</keyword>
<evidence type="ECO:0000313" key="7">
    <source>
        <dbReference type="Proteomes" id="UP000823912"/>
    </source>
</evidence>
<reference evidence="6" key="1">
    <citation type="submission" date="2020-10" db="EMBL/GenBank/DDBJ databases">
        <authorList>
            <person name="Gilroy R."/>
        </authorList>
    </citation>
    <scope>NUCLEOTIDE SEQUENCE</scope>
    <source>
        <strain evidence="6">ChiSjej5B23-6657</strain>
    </source>
</reference>
<evidence type="ECO:0000256" key="3">
    <source>
        <dbReference type="ARBA" id="ARBA00023163"/>
    </source>
</evidence>
<feature type="domain" description="HTH araC/xylS-type" evidence="5">
    <location>
        <begin position="268"/>
        <end position="365"/>
    </location>
</feature>
<dbReference type="InterPro" id="IPR009057">
    <property type="entry name" value="Homeodomain-like_sf"/>
</dbReference>
<dbReference type="PROSITE" id="PS01124">
    <property type="entry name" value="HTH_ARAC_FAMILY_2"/>
    <property type="match status" value="1"/>
</dbReference>
<keyword evidence="3" id="KW-0804">Transcription</keyword>
<dbReference type="InterPro" id="IPR003313">
    <property type="entry name" value="AraC-bd"/>
</dbReference>
<keyword evidence="2" id="KW-0238">DNA-binding</keyword>
<dbReference type="Proteomes" id="UP000823912">
    <property type="component" value="Unassembled WGS sequence"/>
</dbReference>
<organism evidence="6 7">
    <name type="scientific">Candidatus Pullilachnospira gallistercoris</name>
    <dbReference type="NCBI Taxonomy" id="2840911"/>
    <lineage>
        <taxon>Bacteria</taxon>
        <taxon>Bacillati</taxon>
        <taxon>Bacillota</taxon>
        <taxon>Clostridia</taxon>
        <taxon>Lachnospirales</taxon>
        <taxon>Lachnospiraceae</taxon>
        <taxon>Lachnospiraceae incertae sedis</taxon>
        <taxon>Candidatus Pullilachnospira</taxon>
    </lineage>
</organism>
<evidence type="ECO:0000256" key="4">
    <source>
        <dbReference type="SAM" id="MobiDB-lite"/>
    </source>
</evidence>
<dbReference type="GO" id="GO:0043565">
    <property type="term" value="F:sequence-specific DNA binding"/>
    <property type="evidence" value="ECO:0007669"/>
    <property type="project" value="InterPro"/>
</dbReference>
<feature type="compositionally biased region" description="Basic residues" evidence="4">
    <location>
        <begin position="363"/>
        <end position="372"/>
    </location>
</feature>
<comment type="caution">
    <text evidence="6">The sequence shown here is derived from an EMBL/GenBank/DDBJ whole genome shotgun (WGS) entry which is preliminary data.</text>
</comment>
<name>A0A9D1E7W1_9FIRM</name>
<dbReference type="SUPFAM" id="SSF46689">
    <property type="entry name" value="Homeodomain-like"/>
    <property type="match status" value="1"/>
</dbReference>
<dbReference type="SUPFAM" id="SSF51215">
    <property type="entry name" value="Regulatory protein AraC"/>
    <property type="match status" value="1"/>
</dbReference>
<feature type="region of interest" description="Disordered" evidence="4">
    <location>
        <begin position="362"/>
        <end position="389"/>
    </location>
</feature>
<dbReference type="InterPro" id="IPR018060">
    <property type="entry name" value="HTH_AraC"/>
</dbReference>
<protein>
    <submittedName>
        <fullName evidence="6">AraC family transcriptional regulator</fullName>
    </submittedName>
</protein>
<dbReference type="Gene3D" id="1.10.10.60">
    <property type="entry name" value="Homeodomain-like"/>
    <property type="match status" value="2"/>
</dbReference>
<evidence type="ECO:0000259" key="5">
    <source>
        <dbReference type="PROSITE" id="PS01124"/>
    </source>
</evidence>
<reference evidence="6" key="2">
    <citation type="journal article" date="2021" name="PeerJ">
        <title>Extensive microbial diversity within the chicken gut microbiome revealed by metagenomics and culture.</title>
        <authorList>
            <person name="Gilroy R."/>
            <person name="Ravi A."/>
            <person name="Getino M."/>
            <person name="Pursley I."/>
            <person name="Horton D.L."/>
            <person name="Alikhan N.F."/>
            <person name="Baker D."/>
            <person name="Gharbi K."/>
            <person name="Hall N."/>
            <person name="Watson M."/>
            <person name="Adriaenssens E.M."/>
            <person name="Foster-Nyarko E."/>
            <person name="Jarju S."/>
            <person name="Secka A."/>
            <person name="Antonio M."/>
            <person name="Oren A."/>
            <person name="Chaudhuri R.R."/>
            <person name="La Ragione R."/>
            <person name="Hildebrand F."/>
            <person name="Pallen M.J."/>
        </authorList>
    </citation>
    <scope>NUCLEOTIDE SEQUENCE</scope>
    <source>
        <strain evidence="6">ChiSjej5B23-6657</strain>
    </source>
</reference>